<feature type="domain" description="Mechanosensitive ion channel MscS C-terminal" evidence="9">
    <location>
        <begin position="180"/>
        <end position="261"/>
    </location>
</feature>
<evidence type="ECO:0000256" key="4">
    <source>
        <dbReference type="ARBA" id="ARBA00022692"/>
    </source>
</evidence>
<evidence type="ECO:0000259" key="9">
    <source>
        <dbReference type="Pfam" id="PF21082"/>
    </source>
</evidence>
<dbReference type="Gene3D" id="3.30.70.100">
    <property type="match status" value="1"/>
</dbReference>
<feature type="transmembrane region" description="Helical" evidence="7">
    <location>
        <begin position="16"/>
        <end position="38"/>
    </location>
</feature>
<name>A0A7W6ENE6_9BACT</name>
<evidence type="ECO:0000259" key="8">
    <source>
        <dbReference type="Pfam" id="PF00924"/>
    </source>
</evidence>
<dbReference type="SUPFAM" id="SSF82689">
    <property type="entry name" value="Mechanosensitive channel protein MscS (YggB), C-terminal domain"/>
    <property type="match status" value="1"/>
</dbReference>
<dbReference type="SUPFAM" id="SSF50182">
    <property type="entry name" value="Sm-like ribonucleoproteins"/>
    <property type="match status" value="1"/>
</dbReference>
<dbReference type="Proteomes" id="UP000541352">
    <property type="component" value="Unassembled WGS sequence"/>
</dbReference>
<keyword evidence="11" id="KW-1185">Reference proteome</keyword>
<dbReference type="InterPro" id="IPR010920">
    <property type="entry name" value="LSM_dom_sf"/>
</dbReference>
<dbReference type="Gene3D" id="1.10.287.1260">
    <property type="match status" value="1"/>
</dbReference>
<dbReference type="InterPro" id="IPR049278">
    <property type="entry name" value="MS_channel_C"/>
</dbReference>
<evidence type="ECO:0000256" key="1">
    <source>
        <dbReference type="ARBA" id="ARBA00004651"/>
    </source>
</evidence>
<dbReference type="GO" id="GO:0005886">
    <property type="term" value="C:plasma membrane"/>
    <property type="evidence" value="ECO:0007669"/>
    <property type="project" value="UniProtKB-SubCell"/>
</dbReference>
<evidence type="ECO:0000256" key="5">
    <source>
        <dbReference type="ARBA" id="ARBA00022989"/>
    </source>
</evidence>
<dbReference type="Pfam" id="PF21082">
    <property type="entry name" value="MS_channel_3rd"/>
    <property type="match status" value="1"/>
</dbReference>
<dbReference type="PANTHER" id="PTHR30347">
    <property type="entry name" value="POTASSIUM CHANNEL RELATED"/>
    <property type="match status" value="1"/>
</dbReference>
<evidence type="ECO:0000256" key="3">
    <source>
        <dbReference type="ARBA" id="ARBA00022475"/>
    </source>
</evidence>
<accession>A0A7W6ENE6</accession>
<feature type="transmembrane region" description="Helical" evidence="7">
    <location>
        <begin position="84"/>
        <end position="102"/>
    </location>
</feature>
<feature type="domain" description="Mechanosensitive ion channel MscS" evidence="8">
    <location>
        <begin position="105"/>
        <end position="171"/>
    </location>
</feature>
<evidence type="ECO:0000256" key="6">
    <source>
        <dbReference type="ARBA" id="ARBA00023136"/>
    </source>
</evidence>
<feature type="transmembrane region" description="Helical" evidence="7">
    <location>
        <begin position="59"/>
        <end position="78"/>
    </location>
</feature>
<evidence type="ECO:0000313" key="11">
    <source>
        <dbReference type="Proteomes" id="UP000541352"/>
    </source>
</evidence>
<proteinExistence type="inferred from homology"/>
<reference evidence="10 11" key="1">
    <citation type="submission" date="2020-08" db="EMBL/GenBank/DDBJ databases">
        <title>Genomic Encyclopedia of Type Strains, Phase IV (KMG-IV): sequencing the most valuable type-strain genomes for metagenomic binning, comparative biology and taxonomic classification.</title>
        <authorList>
            <person name="Goeker M."/>
        </authorList>
    </citation>
    <scope>NUCLEOTIDE SEQUENCE [LARGE SCALE GENOMIC DNA]</scope>
    <source>
        <strain evidence="10 11">DSM 17976</strain>
    </source>
</reference>
<dbReference type="GO" id="GO:0008381">
    <property type="term" value="F:mechanosensitive monoatomic ion channel activity"/>
    <property type="evidence" value="ECO:0007669"/>
    <property type="project" value="UniProtKB-ARBA"/>
</dbReference>
<dbReference type="AlphaFoldDB" id="A0A7W6ENE6"/>
<evidence type="ECO:0000256" key="7">
    <source>
        <dbReference type="SAM" id="Phobius"/>
    </source>
</evidence>
<keyword evidence="6 7" id="KW-0472">Membrane</keyword>
<dbReference type="SUPFAM" id="SSF82861">
    <property type="entry name" value="Mechanosensitive channel protein MscS (YggB), transmembrane region"/>
    <property type="match status" value="1"/>
</dbReference>
<keyword evidence="4 7" id="KW-0812">Transmembrane</keyword>
<dbReference type="RefSeq" id="WP_183970988.1">
    <property type="nucleotide sequence ID" value="NZ_JACIBY010000001.1"/>
</dbReference>
<dbReference type="Pfam" id="PF00924">
    <property type="entry name" value="MS_channel_2nd"/>
    <property type="match status" value="1"/>
</dbReference>
<comment type="similarity">
    <text evidence="2">Belongs to the MscS (TC 1.A.23) family.</text>
</comment>
<keyword evidence="3" id="KW-1003">Cell membrane</keyword>
<keyword evidence="5 7" id="KW-1133">Transmembrane helix</keyword>
<evidence type="ECO:0000256" key="2">
    <source>
        <dbReference type="ARBA" id="ARBA00008017"/>
    </source>
</evidence>
<dbReference type="EMBL" id="JACIBY010000001">
    <property type="protein sequence ID" value="MBB3836207.1"/>
    <property type="molecule type" value="Genomic_DNA"/>
</dbReference>
<dbReference type="Gene3D" id="2.30.30.60">
    <property type="match status" value="1"/>
</dbReference>
<organism evidence="10 11">
    <name type="scientific">Runella defluvii</name>
    <dbReference type="NCBI Taxonomy" id="370973"/>
    <lineage>
        <taxon>Bacteria</taxon>
        <taxon>Pseudomonadati</taxon>
        <taxon>Bacteroidota</taxon>
        <taxon>Cytophagia</taxon>
        <taxon>Cytophagales</taxon>
        <taxon>Spirosomataceae</taxon>
        <taxon>Runella</taxon>
    </lineage>
</organism>
<gene>
    <name evidence="10" type="ORF">FHS57_000189</name>
</gene>
<dbReference type="InterPro" id="IPR011066">
    <property type="entry name" value="MscS_channel_C_sf"/>
</dbReference>
<evidence type="ECO:0000313" key="10">
    <source>
        <dbReference type="EMBL" id="MBB3836207.1"/>
    </source>
</evidence>
<dbReference type="InterPro" id="IPR011014">
    <property type="entry name" value="MscS_channel_TM-2"/>
</dbReference>
<protein>
    <submittedName>
        <fullName evidence="10">Small-conductance mechanosensitive channel</fullName>
    </submittedName>
</protein>
<sequence>MDFLYSPLFRIKNHEITLATLVVVVLILVGARLLVAIVQRVLREGVFKKRQIDEGRQHAVMQLVQYAMYVFAALAVLQTVGIEISLLVAGSAALLVGVGLGLQKTFNDLVAGLIILFEGSIDVGDIVEIEKAVGRVVKIGLRSSKIQTRDGIAIIVPNSYFINGTIINWSHSRSQTRFSIKIPASYQADPKKVRAIINDCAQRHEKVVAQPMPHVRMQDFAESGAVYELLFWTADAWNIDLIKSDLRYSIFEEFTKNNIEIPYPQRVVWIKQP</sequence>
<comment type="caution">
    <text evidence="10">The sequence shown here is derived from an EMBL/GenBank/DDBJ whole genome shotgun (WGS) entry which is preliminary data.</text>
</comment>
<dbReference type="InterPro" id="IPR052702">
    <property type="entry name" value="MscS-like_channel"/>
</dbReference>
<dbReference type="PANTHER" id="PTHR30347:SF1">
    <property type="entry name" value="MECHANOSENSITIVE CHANNEL MSCK"/>
    <property type="match status" value="1"/>
</dbReference>
<comment type="subcellular location">
    <subcellularLocation>
        <location evidence="1">Cell membrane</location>
        <topology evidence="1">Multi-pass membrane protein</topology>
    </subcellularLocation>
</comment>
<dbReference type="InterPro" id="IPR006685">
    <property type="entry name" value="MscS_channel_2nd"/>
</dbReference>
<dbReference type="InterPro" id="IPR023408">
    <property type="entry name" value="MscS_beta-dom_sf"/>
</dbReference>